<dbReference type="Proteomes" id="UP000199355">
    <property type="component" value="Unassembled WGS sequence"/>
</dbReference>
<dbReference type="EMBL" id="FNBX01000006">
    <property type="protein sequence ID" value="SDF48053.1"/>
    <property type="molecule type" value="Genomic_DNA"/>
</dbReference>
<name>A0A1G7LF16_9BACT</name>
<dbReference type="Gene3D" id="1.10.238.10">
    <property type="entry name" value="EF-hand"/>
    <property type="match status" value="1"/>
</dbReference>
<dbReference type="PROSITE" id="PS00018">
    <property type="entry name" value="EF_HAND_1"/>
    <property type="match status" value="1"/>
</dbReference>
<dbReference type="InterPro" id="IPR002048">
    <property type="entry name" value="EF_hand_dom"/>
</dbReference>
<dbReference type="GO" id="GO:0005509">
    <property type="term" value="F:calcium ion binding"/>
    <property type="evidence" value="ECO:0007669"/>
    <property type="project" value="InterPro"/>
</dbReference>
<feature type="domain" description="EF-hand" evidence="2">
    <location>
        <begin position="89"/>
        <end position="118"/>
    </location>
</feature>
<protein>
    <submittedName>
        <fullName evidence="3">EF-hand domain-containing protein</fullName>
    </submittedName>
</protein>
<dbReference type="AlphaFoldDB" id="A0A1G7LF16"/>
<proteinExistence type="predicted"/>
<organism evidence="3 4">
    <name type="scientific">Desulfovibrio legallii</name>
    <dbReference type="NCBI Taxonomy" id="571438"/>
    <lineage>
        <taxon>Bacteria</taxon>
        <taxon>Pseudomonadati</taxon>
        <taxon>Thermodesulfobacteriota</taxon>
        <taxon>Desulfovibrionia</taxon>
        <taxon>Desulfovibrionales</taxon>
        <taxon>Desulfovibrionaceae</taxon>
        <taxon>Desulfovibrio</taxon>
    </lineage>
</organism>
<sequence>MFTNMQLSEQNLSTAQSKNVEQTTASEQPSAQEMLSAIMSGQTPPPPPAASESQTAAESTSDDMFASFFSELDSDGSDSISVAESGLNQSVFDSMDTDQDGTVSSDELFAALEKQRQTLGGFTDSSSSLTSASLAQGFLTALANNAYQTASQTAGAAATQSVEITA</sequence>
<dbReference type="InterPro" id="IPR011992">
    <property type="entry name" value="EF-hand-dom_pair"/>
</dbReference>
<reference evidence="4" key="1">
    <citation type="submission" date="2016-10" db="EMBL/GenBank/DDBJ databases">
        <authorList>
            <person name="Varghese N."/>
            <person name="Submissions S."/>
        </authorList>
    </citation>
    <scope>NUCLEOTIDE SEQUENCE [LARGE SCALE GENOMIC DNA]</scope>
    <source>
        <strain evidence="4">KHC7</strain>
    </source>
</reference>
<accession>A0A1G7LF16</accession>
<feature type="compositionally biased region" description="Low complexity" evidence="1">
    <location>
        <begin position="50"/>
        <end position="59"/>
    </location>
</feature>
<evidence type="ECO:0000313" key="3">
    <source>
        <dbReference type="EMBL" id="SDF48053.1"/>
    </source>
</evidence>
<dbReference type="PROSITE" id="PS50222">
    <property type="entry name" value="EF_HAND_2"/>
    <property type="match status" value="1"/>
</dbReference>
<keyword evidence="4" id="KW-1185">Reference proteome</keyword>
<evidence type="ECO:0000256" key="1">
    <source>
        <dbReference type="SAM" id="MobiDB-lite"/>
    </source>
</evidence>
<dbReference type="SUPFAM" id="SSF47473">
    <property type="entry name" value="EF-hand"/>
    <property type="match status" value="1"/>
</dbReference>
<dbReference type="InterPro" id="IPR018247">
    <property type="entry name" value="EF_Hand_1_Ca_BS"/>
</dbReference>
<feature type="compositionally biased region" description="Polar residues" evidence="1">
    <location>
        <begin position="1"/>
        <end position="33"/>
    </location>
</feature>
<feature type="region of interest" description="Disordered" evidence="1">
    <location>
        <begin position="1"/>
        <end position="66"/>
    </location>
</feature>
<evidence type="ECO:0000259" key="2">
    <source>
        <dbReference type="PROSITE" id="PS50222"/>
    </source>
</evidence>
<gene>
    <name evidence="3" type="ORF">SAMN05192586_10650</name>
</gene>
<evidence type="ECO:0000313" key="4">
    <source>
        <dbReference type="Proteomes" id="UP000199355"/>
    </source>
</evidence>